<feature type="non-terminal residue" evidence="2">
    <location>
        <position position="1"/>
    </location>
</feature>
<proteinExistence type="predicted"/>
<keyword evidence="1" id="KW-0472">Membrane</keyword>
<name>A0A409XGP5_PSICY</name>
<dbReference type="OrthoDB" id="3058001at2759"/>
<dbReference type="EMBL" id="NHYD01001774">
    <property type="protein sequence ID" value="PPQ89921.1"/>
    <property type="molecule type" value="Genomic_DNA"/>
</dbReference>
<dbReference type="Proteomes" id="UP000283269">
    <property type="component" value="Unassembled WGS sequence"/>
</dbReference>
<keyword evidence="1" id="KW-1133">Transmembrane helix</keyword>
<feature type="transmembrane region" description="Helical" evidence="1">
    <location>
        <begin position="268"/>
        <end position="289"/>
    </location>
</feature>
<comment type="caution">
    <text evidence="2">The sequence shown here is derived from an EMBL/GenBank/DDBJ whole genome shotgun (WGS) entry which is preliminary data.</text>
</comment>
<keyword evidence="1" id="KW-0812">Transmembrane</keyword>
<accession>A0A409XGP5</accession>
<organism evidence="2 3">
    <name type="scientific">Psilocybe cyanescens</name>
    <dbReference type="NCBI Taxonomy" id="93625"/>
    <lineage>
        <taxon>Eukaryota</taxon>
        <taxon>Fungi</taxon>
        <taxon>Dikarya</taxon>
        <taxon>Basidiomycota</taxon>
        <taxon>Agaricomycotina</taxon>
        <taxon>Agaricomycetes</taxon>
        <taxon>Agaricomycetidae</taxon>
        <taxon>Agaricales</taxon>
        <taxon>Agaricineae</taxon>
        <taxon>Strophariaceae</taxon>
        <taxon>Psilocybe</taxon>
    </lineage>
</organism>
<dbReference type="InParanoid" id="A0A409XGP5"/>
<evidence type="ECO:0000313" key="2">
    <source>
        <dbReference type="EMBL" id="PPQ89921.1"/>
    </source>
</evidence>
<evidence type="ECO:0000313" key="3">
    <source>
        <dbReference type="Proteomes" id="UP000283269"/>
    </source>
</evidence>
<feature type="transmembrane region" description="Helical" evidence="1">
    <location>
        <begin position="95"/>
        <end position="114"/>
    </location>
</feature>
<evidence type="ECO:0000256" key="1">
    <source>
        <dbReference type="SAM" id="Phobius"/>
    </source>
</evidence>
<dbReference type="AlphaFoldDB" id="A0A409XGP5"/>
<feature type="transmembrane region" description="Helical" evidence="1">
    <location>
        <begin position="408"/>
        <end position="431"/>
    </location>
</feature>
<sequence>HEYRPAFPLIDSVPNSGAPTRHLIACTNLVPNHVHVFRKTNSTLPCSSTSSIMQSTSRRSTLAILGLQHSDMDASRNLQPLSDIRVVPWHPKLTPYRMIVISTMIVFGTAKAIFTQRQSFIVPITIEWLFGTLVSLLFFTVGSYDSREDVPAHLHWLFKPDCMDPIWVLLTDHLSIKRPSYRSEEQVIPEALYAGHPFVTPYRVLVCAIVTVGGMSKAMLGYWGYSTAVTWIEWASAVPLAITSKFKKEVQRLYGLGLYEYNSSVSMIAVYFSGFVAAAVWVGGGFYVLREISGWDMKIRRPMDYKITISTYLEDIAAHGLKLFLQDCAVFAICTVSFVVSSQTLKEPTVVGVLRRMRGGSRRILRFLIWGVGLVVPSVEERFSESSTMCNGVIAFLKLGCRITYHSVVHIMGIVATGSFAMLLLGSTVFISDALKSSTGTDFISLTAPVIFPAFIGIAAIGLFGVTSRIAHSMISPFLYSYLDSRPFNEGDLFPYM</sequence>
<feature type="transmembrane region" description="Helical" evidence="1">
    <location>
        <begin position="443"/>
        <end position="466"/>
    </location>
</feature>
<reference evidence="2 3" key="1">
    <citation type="journal article" date="2018" name="Evol. Lett.">
        <title>Horizontal gene cluster transfer increased hallucinogenic mushroom diversity.</title>
        <authorList>
            <person name="Reynolds H.T."/>
            <person name="Vijayakumar V."/>
            <person name="Gluck-Thaler E."/>
            <person name="Korotkin H.B."/>
            <person name="Matheny P.B."/>
            <person name="Slot J.C."/>
        </authorList>
    </citation>
    <scope>NUCLEOTIDE SEQUENCE [LARGE SCALE GENOMIC DNA]</scope>
    <source>
        <strain evidence="2 3">2631</strain>
    </source>
</reference>
<feature type="transmembrane region" description="Helical" evidence="1">
    <location>
        <begin position="120"/>
        <end position="139"/>
    </location>
</feature>
<protein>
    <submittedName>
        <fullName evidence="2">Uncharacterized protein</fullName>
    </submittedName>
</protein>
<keyword evidence="3" id="KW-1185">Reference proteome</keyword>
<gene>
    <name evidence="2" type="ORF">CVT25_009713</name>
</gene>